<keyword evidence="7" id="KW-0223">Dioxygenase</keyword>
<dbReference type="InterPro" id="IPR005708">
    <property type="entry name" value="Homogentis_dOase"/>
</dbReference>
<feature type="binding site" evidence="12">
    <location>
        <position position="381"/>
    </location>
    <ligand>
        <name>homogentisate</name>
        <dbReference type="ChEBI" id="CHEBI:16169"/>
    </ligand>
</feature>
<evidence type="ECO:0000256" key="9">
    <source>
        <dbReference type="ARBA" id="ARBA00023004"/>
    </source>
</evidence>
<dbReference type="PANTHER" id="PTHR11056:SF0">
    <property type="entry name" value="HOMOGENTISATE 1,2-DIOXYGENASE"/>
    <property type="match status" value="1"/>
</dbReference>
<dbReference type="NCBIfam" id="TIGR01015">
    <property type="entry name" value="hmgA"/>
    <property type="match status" value="1"/>
</dbReference>
<dbReference type="PANTHER" id="PTHR11056">
    <property type="entry name" value="HOMOGENTISATE 1,2-DIOXYGENASE"/>
    <property type="match status" value="1"/>
</dbReference>
<dbReference type="RefSeq" id="XP_004030031.1">
    <property type="nucleotide sequence ID" value="XM_004029983.1"/>
</dbReference>
<keyword evidence="10" id="KW-0585">Phenylalanine catabolism</keyword>
<reference evidence="15 16" key="1">
    <citation type="submission" date="2011-07" db="EMBL/GenBank/DDBJ databases">
        <authorList>
            <person name="Coyne R."/>
            <person name="Brami D."/>
            <person name="Johnson J."/>
            <person name="Hostetler J."/>
            <person name="Hannick L."/>
            <person name="Clark T."/>
            <person name="Cassidy-Hanley D."/>
            <person name="Inman J."/>
        </authorList>
    </citation>
    <scope>NUCLEOTIDE SEQUENCE [LARGE SCALE GENOMIC DNA]</scope>
    <source>
        <strain evidence="15 16">G5</strain>
    </source>
</reference>
<comment type="similarity">
    <text evidence="3">Belongs to the homogentisate dioxygenase family.</text>
</comment>
<dbReference type="EMBL" id="GL984209">
    <property type="protein sequence ID" value="EGR28795.1"/>
    <property type="molecule type" value="Genomic_DNA"/>
</dbReference>
<dbReference type="Proteomes" id="UP000008983">
    <property type="component" value="Unassembled WGS sequence"/>
</dbReference>
<dbReference type="Pfam" id="PF04209">
    <property type="entry name" value="HgmA_C"/>
    <property type="match status" value="1"/>
</dbReference>
<evidence type="ECO:0000313" key="16">
    <source>
        <dbReference type="Proteomes" id="UP000008983"/>
    </source>
</evidence>
<evidence type="ECO:0000256" key="7">
    <source>
        <dbReference type="ARBA" id="ARBA00022964"/>
    </source>
</evidence>
<feature type="binding site" evidence="12">
    <location>
        <position position="381"/>
    </location>
    <ligand>
        <name>Fe cation</name>
        <dbReference type="ChEBI" id="CHEBI:24875"/>
    </ligand>
</feature>
<organism evidence="15 16">
    <name type="scientific">Ichthyophthirius multifiliis</name>
    <name type="common">White spot disease agent</name>
    <name type="synonym">Ich</name>
    <dbReference type="NCBI Taxonomy" id="5932"/>
    <lineage>
        <taxon>Eukaryota</taxon>
        <taxon>Sar</taxon>
        <taxon>Alveolata</taxon>
        <taxon>Ciliophora</taxon>
        <taxon>Intramacronucleata</taxon>
        <taxon>Oligohymenophorea</taxon>
        <taxon>Hymenostomatida</taxon>
        <taxon>Ophryoglenina</taxon>
        <taxon>Ichthyophthirius</taxon>
    </lineage>
</organism>
<dbReference type="UniPathway" id="UPA00139">
    <property type="reaction ID" value="UER00339"/>
</dbReference>
<dbReference type="Gene3D" id="2.60.120.10">
    <property type="entry name" value="Jelly Rolls"/>
    <property type="match status" value="1"/>
</dbReference>
<feature type="binding site" evidence="12">
    <location>
        <position position="345"/>
    </location>
    <ligand>
        <name>Fe cation</name>
        <dbReference type="ChEBI" id="CHEBI:24875"/>
    </ligand>
</feature>
<dbReference type="GO" id="GO:0006559">
    <property type="term" value="P:L-phenylalanine catabolic process"/>
    <property type="evidence" value="ECO:0007669"/>
    <property type="project" value="UniProtKB-UniPathway"/>
</dbReference>
<evidence type="ECO:0000256" key="8">
    <source>
        <dbReference type="ARBA" id="ARBA00023002"/>
    </source>
</evidence>
<dbReference type="GeneID" id="14904904"/>
<protein>
    <recommendedName>
        <fullName evidence="4">homogentisate 1,2-dioxygenase</fullName>
        <ecNumber evidence="4">1.13.11.5</ecNumber>
    </recommendedName>
</protein>
<dbReference type="OrthoDB" id="1689029at2759"/>
<dbReference type="Pfam" id="PF20510">
    <property type="entry name" value="HgmA_N"/>
    <property type="match status" value="1"/>
</dbReference>
<feature type="domain" description="Homogentisate 1,2-dioxygenase N-terminal" evidence="14">
    <location>
        <begin position="15"/>
        <end position="289"/>
    </location>
</feature>
<dbReference type="OMA" id="MLPHGPD"/>
<evidence type="ECO:0000256" key="12">
    <source>
        <dbReference type="PIRSR" id="PIRSR605708-2"/>
    </source>
</evidence>
<gene>
    <name evidence="15" type="ORF">IMG5_168310</name>
</gene>
<comment type="cofactor">
    <cofactor evidence="1 12">
        <name>Fe cation</name>
        <dbReference type="ChEBI" id="CHEBI:24875"/>
    </cofactor>
</comment>
<dbReference type="InterPro" id="IPR046452">
    <property type="entry name" value="HgmA_N"/>
</dbReference>
<dbReference type="GO" id="GO:0004411">
    <property type="term" value="F:homogentisate 1,2-dioxygenase activity"/>
    <property type="evidence" value="ECO:0007669"/>
    <property type="project" value="UniProtKB-EC"/>
</dbReference>
<evidence type="ECO:0000256" key="4">
    <source>
        <dbReference type="ARBA" id="ARBA00013127"/>
    </source>
</evidence>
<evidence type="ECO:0000256" key="5">
    <source>
        <dbReference type="ARBA" id="ARBA00022723"/>
    </source>
</evidence>
<dbReference type="InterPro" id="IPR011051">
    <property type="entry name" value="RmlC_Cupin_sf"/>
</dbReference>
<dbReference type="FunFam" id="2.60.120.10:FF:000034">
    <property type="entry name" value="Homogentisate 1,2-dioxygenase"/>
    <property type="match status" value="1"/>
</dbReference>
<evidence type="ECO:0000259" key="14">
    <source>
        <dbReference type="Pfam" id="PF20510"/>
    </source>
</evidence>
<evidence type="ECO:0000256" key="11">
    <source>
        <dbReference type="PIRSR" id="PIRSR605708-1"/>
    </source>
</evidence>
<dbReference type="GO" id="GO:0006572">
    <property type="term" value="P:L-tyrosine catabolic process"/>
    <property type="evidence" value="ECO:0007669"/>
    <property type="project" value="UniProtKB-KW"/>
</dbReference>
<evidence type="ECO:0000256" key="6">
    <source>
        <dbReference type="ARBA" id="ARBA00022878"/>
    </source>
</evidence>
<evidence type="ECO:0000256" key="1">
    <source>
        <dbReference type="ARBA" id="ARBA00001962"/>
    </source>
</evidence>
<evidence type="ECO:0000259" key="13">
    <source>
        <dbReference type="Pfam" id="PF04209"/>
    </source>
</evidence>
<dbReference type="InterPro" id="IPR046451">
    <property type="entry name" value="HgmA_C"/>
</dbReference>
<dbReference type="EC" id="1.13.11.5" evidence="4"/>
<evidence type="ECO:0000313" key="15">
    <source>
        <dbReference type="EMBL" id="EGR28795.1"/>
    </source>
</evidence>
<accession>G0R128</accession>
<dbReference type="InParanoid" id="G0R128"/>
<feature type="binding site" evidence="12">
    <location>
        <position position="351"/>
    </location>
    <ligand>
        <name>Fe cation</name>
        <dbReference type="ChEBI" id="CHEBI:24875"/>
    </ligand>
</feature>
<dbReference type="GO" id="GO:0046872">
    <property type="term" value="F:metal ion binding"/>
    <property type="evidence" value="ECO:0007669"/>
    <property type="project" value="UniProtKB-KW"/>
</dbReference>
<keyword evidence="8" id="KW-0560">Oxidoreductase</keyword>
<dbReference type="STRING" id="857967.G0R128"/>
<dbReference type="SUPFAM" id="SSF51182">
    <property type="entry name" value="RmlC-like cupins"/>
    <property type="match status" value="1"/>
</dbReference>
<name>G0R128_ICHMU</name>
<evidence type="ECO:0000256" key="10">
    <source>
        <dbReference type="ARBA" id="ARBA00023232"/>
    </source>
</evidence>
<evidence type="ECO:0000256" key="3">
    <source>
        <dbReference type="ARBA" id="ARBA00007757"/>
    </source>
</evidence>
<evidence type="ECO:0000256" key="2">
    <source>
        <dbReference type="ARBA" id="ARBA00004704"/>
    </source>
</evidence>
<proteinExistence type="inferred from homology"/>
<feature type="active site" description="Proton acceptor" evidence="11">
    <location>
        <position position="302"/>
    </location>
</feature>
<sequence>MDQSLTLTRDFNNLQYQNGYGNHHCTEALENALPKGQNSPQTCPYNLIAEQFSGTAFTVPRAQNQRSWLYRIKPSVVHTPFKPSSSQNYLFIKNNFLNDEQMYTTPNQLRWKPLPYNTQNPKNWLESLITVAGAGDPQLKQGIAIYLYAANKNMNNETFYNSDGDFLIVPQEGTLYITTEMGKMVVKQREICILPRGIKFSIDITQPSRGYVCEVFKGHFKIPDLGPIGANGLANPRDFECPIAFYENIEKEYKLFNKFQGKIFQSTLKSSPYDVVAWHGNYCPYKYNLDNFNTINTVSFDHPDPSIFTVLTCPSDEPGVAVCDFVVFPPRWMVAENTFRPPYFHRNIMSEFMGNISGQYDAKVGGFGPGCSSLHNIMTAHGPETEVFHKMSNCELKPVKIPYENLAFMFETCYFINTTNFAMDDQVQVDQDYFQCWQKLNDLKLGNK</sequence>
<keyword evidence="9 12" id="KW-0408">Iron</keyword>
<keyword evidence="5 12" id="KW-0479">Metal-binding</keyword>
<dbReference type="eggNOG" id="KOG1417">
    <property type="taxonomic scope" value="Eukaryota"/>
</dbReference>
<dbReference type="CDD" id="cd07000">
    <property type="entry name" value="cupin_HGO_N"/>
    <property type="match status" value="1"/>
</dbReference>
<dbReference type="GO" id="GO:0005737">
    <property type="term" value="C:cytoplasm"/>
    <property type="evidence" value="ECO:0007669"/>
    <property type="project" value="TreeGrafter"/>
</dbReference>
<dbReference type="AlphaFoldDB" id="G0R128"/>
<feature type="binding site" evidence="12">
    <location>
        <position position="360"/>
    </location>
    <ligand>
        <name>homogentisate</name>
        <dbReference type="ChEBI" id="CHEBI:16169"/>
    </ligand>
</feature>
<keyword evidence="6" id="KW-0828">Tyrosine catabolism</keyword>
<feature type="domain" description="Homogentisate 1,2-dioxygenase C-terminal" evidence="13">
    <location>
        <begin position="291"/>
        <end position="441"/>
    </location>
</feature>
<comment type="pathway">
    <text evidence="2">Amino-acid degradation; L-phenylalanine degradation; acetoacetate and fumarate from L-phenylalanine: step 4/6.</text>
</comment>
<dbReference type="InterPro" id="IPR014710">
    <property type="entry name" value="RmlC-like_jellyroll"/>
</dbReference>
<keyword evidence="16" id="KW-1185">Reference proteome</keyword>